<feature type="domain" description="Peptidase S1" evidence="2">
    <location>
        <begin position="3"/>
        <end position="242"/>
    </location>
</feature>
<dbReference type="SMART" id="SM00020">
    <property type="entry name" value="Tryp_SPc"/>
    <property type="match status" value="1"/>
</dbReference>
<evidence type="ECO:0000259" key="2">
    <source>
        <dbReference type="PROSITE" id="PS50240"/>
    </source>
</evidence>
<dbReference type="PANTHER" id="PTHR24257:SF17">
    <property type="match status" value="1"/>
</dbReference>
<dbReference type="KEGG" id="lgi:LOTGIDRAFT_108162"/>
<dbReference type="InterPro" id="IPR018114">
    <property type="entry name" value="TRYPSIN_HIS"/>
</dbReference>
<dbReference type="OrthoDB" id="6045329at2759"/>
<dbReference type="RefSeq" id="XP_009065300.1">
    <property type="nucleotide sequence ID" value="XM_009067052.1"/>
</dbReference>
<dbReference type="GeneID" id="20230312"/>
<evidence type="ECO:0000313" key="4">
    <source>
        <dbReference type="Proteomes" id="UP000030746"/>
    </source>
</evidence>
<dbReference type="GO" id="GO:0006508">
    <property type="term" value="P:proteolysis"/>
    <property type="evidence" value="ECO:0007669"/>
    <property type="project" value="InterPro"/>
</dbReference>
<dbReference type="GO" id="GO:0004252">
    <property type="term" value="F:serine-type endopeptidase activity"/>
    <property type="evidence" value="ECO:0007669"/>
    <property type="project" value="InterPro"/>
</dbReference>
<dbReference type="CDD" id="cd00190">
    <property type="entry name" value="Tryp_SPc"/>
    <property type="match status" value="1"/>
</dbReference>
<dbReference type="Gene3D" id="2.40.10.10">
    <property type="entry name" value="Trypsin-like serine proteases"/>
    <property type="match status" value="1"/>
</dbReference>
<dbReference type="CTD" id="20230312"/>
<dbReference type="PRINTS" id="PR00722">
    <property type="entry name" value="CHYMOTRYPSIN"/>
</dbReference>
<evidence type="ECO:0000313" key="3">
    <source>
        <dbReference type="EMBL" id="ESO84179.1"/>
    </source>
</evidence>
<proteinExistence type="predicted"/>
<sequence length="244" mass="26283">KRIVGGTNAVPHSHPWQISLRSTINGVTDHICGGVILNSTWVLTAAHCVDGIRELDLHITAGGHFLQTPSEHQVTSNVLQKFMHPSYDPNFTGYPNDLALLRLETAVLENVGIKYGSLPVDDTNDFIVNNGCYITGWGDTEGSGQHSNALQVGSTNVVSNPDCISAHGLTGTFGIRETNICFGLSLSTSCNGDSGGPAVCNVTDTMYVVGIDSWRRTGCPTDYPSIYTRVSKYIDWILNTINAN</sequence>
<dbReference type="HOGENOM" id="CLU_006842_7_6_1"/>
<feature type="non-terminal residue" evidence="3">
    <location>
        <position position="1"/>
    </location>
</feature>
<dbReference type="InterPro" id="IPR050850">
    <property type="entry name" value="Peptidase_S1_Elastase_sf"/>
</dbReference>
<gene>
    <name evidence="3" type="ORF">LOTGIDRAFT_108162</name>
</gene>
<dbReference type="AlphaFoldDB" id="V4B6J6"/>
<dbReference type="InterPro" id="IPR001254">
    <property type="entry name" value="Trypsin_dom"/>
</dbReference>
<dbReference type="InterPro" id="IPR009003">
    <property type="entry name" value="Peptidase_S1_PA"/>
</dbReference>
<keyword evidence="1" id="KW-1015">Disulfide bond</keyword>
<dbReference type="Pfam" id="PF00089">
    <property type="entry name" value="Trypsin"/>
    <property type="match status" value="1"/>
</dbReference>
<reference evidence="3 4" key="1">
    <citation type="journal article" date="2013" name="Nature">
        <title>Insights into bilaterian evolution from three spiralian genomes.</title>
        <authorList>
            <person name="Simakov O."/>
            <person name="Marletaz F."/>
            <person name="Cho S.J."/>
            <person name="Edsinger-Gonzales E."/>
            <person name="Havlak P."/>
            <person name="Hellsten U."/>
            <person name="Kuo D.H."/>
            <person name="Larsson T."/>
            <person name="Lv J."/>
            <person name="Arendt D."/>
            <person name="Savage R."/>
            <person name="Osoegawa K."/>
            <person name="de Jong P."/>
            <person name="Grimwood J."/>
            <person name="Chapman J.A."/>
            <person name="Shapiro H."/>
            <person name="Aerts A."/>
            <person name="Otillar R.P."/>
            <person name="Terry A.Y."/>
            <person name="Boore J.L."/>
            <person name="Grigoriev I.V."/>
            <person name="Lindberg D.R."/>
            <person name="Seaver E.C."/>
            <person name="Weisblat D.A."/>
            <person name="Putnam N.H."/>
            <person name="Rokhsar D.S."/>
        </authorList>
    </citation>
    <scope>NUCLEOTIDE SEQUENCE [LARGE SCALE GENOMIC DNA]</scope>
</reference>
<evidence type="ECO:0000256" key="1">
    <source>
        <dbReference type="ARBA" id="ARBA00023157"/>
    </source>
</evidence>
<dbReference type="PROSITE" id="PS00134">
    <property type="entry name" value="TRYPSIN_HIS"/>
    <property type="match status" value="1"/>
</dbReference>
<dbReference type="GO" id="GO:0005615">
    <property type="term" value="C:extracellular space"/>
    <property type="evidence" value="ECO:0007669"/>
    <property type="project" value="TreeGrafter"/>
</dbReference>
<protein>
    <recommendedName>
        <fullName evidence="2">Peptidase S1 domain-containing protein</fullName>
    </recommendedName>
</protein>
<organism evidence="3 4">
    <name type="scientific">Lottia gigantea</name>
    <name type="common">Giant owl limpet</name>
    <dbReference type="NCBI Taxonomy" id="225164"/>
    <lineage>
        <taxon>Eukaryota</taxon>
        <taxon>Metazoa</taxon>
        <taxon>Spiralia</taxon>
        <taxon>Lophotrochozoa</taxon>
        <taxon>Mollusca</taxon>
        <taxon>Gastropoda</taxon>
        <taxon>Patellogastropoda</taxon>
        <taxon>Lottioidea</taxon>
        <taxon>Lottiidae</taxon>
        <taxon>Lottia</taxon>
    </lineage>
</organism>
<dbReference type="STRING" id="225164.V4B6J6"/>
<dbReference type="OMA" id="NEGECSC"/>
<dbReference type="FunFam" id="2.40.10.10:FF:000068">
    <property type="entry name" value="transmembrane protease serine 2"/>
    <property type="match status" value="1"/>
</dbReference>
<dbReference type="PROSITE" id="PS50240">
    <property type="entry name" value="TRYPSIN_DOM"/>
    <property type="match status" value="1"/>
</dbReference>
<name>V4B6J6_LOTGI</name>
<dbReference type="InterPro" id="IPR001314">
    <property type="entry name" value="Peptidase_S1A"/>
</dbReference>
<dbReference type="SUPFAM" id="SSF50494">
    <property type="entry name" value="Trypsin-like serine proteases"/>
    <property type="match status" value="1"/>
</dbReference>
<dbReference type="PANTHER" id="PTHR24257">
    <property type="entry name" value="CHYMOTRYPSIN-LIKE ELASTASE FAMILY MEMBER"/>
    <property type="match status" value="1"/>
</dbReference>
<dbReference type="EMBL" id="KB203566">
    <property type="protein sequence ID" value="ESO84179.1"/>
    <property type="molecule type" value="Genomic_DNA"/>
</dbReference>
<dbReference type="InterPro" id="IPR043504">
    <property type="entry name" value="Peptidase_S1_PA_chymotrypsin"/>
</dbReference>
<keyword evidence="4" id="KW-1185">Reference proteome</keyword>
<dbReference type="Proteomes" id="UP000030746">
    <property type="component" value="Unassembled WGS sequence"/>
</dbReference>
<accession>V4B6J6</accession>